<dbReference type="EMBL" id="WMQE01000041">
    <property type="protein sequence ID" value="MTK22517.1"/>
    <property type="molecule type" value="Genomic_DNA"/>
</dbReference>
<name>A0A9X4XHB5_9FIRM</name>
<reference evidence="1 2" key="1">
    <citation type="journal article" date="2019" name="Nat. Med.">
        <title>A library of human gut bacterial isolates paired with longitudinal multiomics data enables mechanistic microbiome research.</title>
        <authorList>
            <person name="Poyet M."/>
            <person name="Groussin M."/>
            <person name="Gibbons S.M."/>
            <person name="Avila-Pacheco J."/>
            <person name="Jiang X."/>
            <person name="Kearney S.M."/>
            <person name="Perrotta A.R."/>
            <person name="Berdy B."/>
            <person name="Zhao S."/>
            <person name="Lieberman T.D."/>
            <person name="Swanson P.K."/>
            <person name="Smith M."/>
            <person name="Roesemann S."/>
            <person name="Alexander J.E."/>
            <person name="Rich S.A."/>
            <person name="Livny J."/>
            <person name="Vlamakis H."/>
            <person name="Clish C."/>
            <person name="Bullock K."/>
            <person name="Deik A."/>
            <person name="Scott J."/>
            <person name="Pierce K.A."/>
            <person name="Xavier R.J."/>
            <person name="Alm E.J."/>
        </authorList>
    </citation>
    <scope>NUCLEOTIDE SEQUENCE [LARGE SCALE GENOMIC DNA]</scope>
    <source>
        <strain evidence="1 2">BIOML-A198</strain>
    </source>
</reference>
<gene>
    <name evidence="1" type="ORF">GMA92_13960</name>
</gene>
<accession>A0A9X4XHB5</accession>
<comment type="caution">
    <text evidence="1">The sequence shown here is derived from an EMBL/GenBank/DDBJ whole genome shotgun (WGS) entry which is preliminary data.</text>
</comment>
<organism evidence="1 2">
    <name type="scientific">Turicibacter sanguinis</name>
    <dbReference type="NCBI Taxonomy" id="154288"/>
    <lineage>
        <taxon>Bacteria</taxon>
        <taxon>Bacillati</taxon>
        <taxon>Bacillota</taxon>
        <taxon>Erysipelotrichia</taxon>
        <taxon>Erysipelotrichales</taxon>
        <taxon>Turicibacteraceae</taxon>
        <taxon>Turicibacter</taxon>
    </lineage>
</organism>
<dbReference type="Proteomes" id="UP000487649">
    <property type="component" value="Unassembled WGS sequence"/>
</dbReference>
<dbReference type="AlphaFoldDB" id="A0A9X4XHB5"/>
<evidence type="ECO:0000313" key="2">
    <source>
        <dbReference type="Proteomes" id="UP000487649"/>
    </source>
</evidence>
<sequence>MSKGCVYGYVDVYVACSSNNGVLVGSTDVERAKFALESCYLSDVADGVRADYWIEVYDGKNIIGIIDFNKETLGFSSQFIEN</sequence>
<evidence type="ECO:0000313" key="1">
    <source>
        <dbReference type="EMBL" id="MTK22517.1"/>
    </source>
</evidence>
<proteinExistence type="predicted"/>
<protein>
    <submittedName>
        <fullName evidence="1">Uncharacterized protein</fullName>
    </submittedName>
</protein>